<protein>
    <submittedName>
        <fullName evidence="2">Uncharacterized protein</fullName>
    </submittedName>
</protein>
<dbReference type="RefSeq" id="XP_002294880.1">
    <property type="nucleotide sequence ID" value="XM_002294844.1"/>
</dbReference>
<reference evidence="2 3" key="2">
    <citation type="journal article" date="2008" name="Nature">
        <title>The Phaeodactylum genome reveals the evolutionary history of diatom genomes.</title>
        <authorList>
            <person name="Bowler C."/>
            <person name="Allen A.E."/>
            <person name="Badger J.H."/>
            <person name="Grimwood J."/>
            <person name="Jabbari K."/>
            <person name="Kuo A."/>
            <person name="Maheswari U."/>
            <person name="Martens C."/>
            <person name="Maumus F."/>
            <person name="Otillar R.P."/>
            <person name="Rayko E."/>
            <person name="Salamov A."/>
            <person name="Vandepoele K."/>
            <person name="Beszteri B."/>
            <person name="Gruber A."/>
            <person name="Heijde M."/>
            <person name="Katinka M."/>
            <person name="Mock T."/>
            <person name="Valentin K."/>
            <person name="Verret F."/>
            <person name="Berges J.A."/>
            <person name="Brownlee C."/>
            <person name="Cadoret J.P."/>
            <person name="Chiovitti A."/>
            <person name="Choi C.J."/>
            <person name="Coesel S."/>
            <person name="De Martino A."/>
            <person name="Detter J.C."/>
            <person name="Durkin C."/>
            <person name="Falciatore A."/>
            <person name="Fournet J."/>
            <person name="Haruta M."/>
            <person name="Huysman M.J."/>
            <person name="Jenkins B.D."/>
            <person name="Jiroutova K."/>
            <person name="Jorgensen R.E."/>
            <person name="Joubert Y."/>
            <person name="Kaplan A."/>
            <person name="Kroger N."/>
            <person name="Kroth P.G."/>
            <person name="La Roche J."/>
            <person name="Lindquist E."/>
            <person name="Lommer M."/>
            <person name="Martin-Jezequel V."/>
            <person name="Lopez P.J."/>
            <person name="Lucas S."/>
            <person name="Mangogna M."/>
            <person name="McGinnis K."/>
            <person name="Medlin L.K."/>
            <person name="Montsant A."/>
            <person name="Oudot-Le Secq M.P."/>
            <person name="Napoli C."/>
            <person name="Obornik M."/>
            <person name="Parker M.S."/>
            <person name="Petit J.L."/>
            <person name="Porcel B.M."/>
            <person name="Poulsen N."/>
            <person name="Robison M."/>
            <person name="Rychlewski L."/>
            <person name="Rynearson T.A."/>
            <person name="Schmutz J."/>
            <person name="Shapiro H."/>
            <person name="Siaut M."/>
            <person name="Stanley M."/>
            <person name="Sussman M.R."/>
            <person name="Taylor A.R."/>
            <person name="Vardi A."/>
            <person name="von Dassow P."/>
            <person name="Vyverman W."/>
            <person name="Willis A."/>
            <person name="Wyrwicz L.S."/>
            <person name="Rokhsar D.S."/>
            <person name="Weissenbach J."/>
            <person name="Armbrust E.V."/>
            <person name="Green B.R."/>
            <person name="Van de Peer Y."/>
            <person name="Grigoriev I.V."/>
        </authorList>
    </citation>
    <scope>NUCLEOTIDE SEQUENCE [LARGE SCALE GENOMIC DNA]</scope>
    <source>
        <strain evidence="2 3">CCMP1335</strain>
    </source>
</reference>
<reference evidence="2 3" key="1">
    <citation type="journal article" date="2004" name="Science">
        <title>The genome of the diatom Thalassiosira pseudonana: ecology, evolution, and metabolism.</title>
        <authorList>
            <person name="Armbrust E.V."/>
            <person name="Berges J.A."/>
            <person name="Bowler C."/>
            <person name="Green B.R."/>
            <person name="Martinez D."/>
            <person name="Putnam N.H."/>
            <person name="Zhou S."/>
            <person name="Allen A.E."/>
            <person name="Apt K.E."/>
            <person name="Bechner M."/>
            <person name="Brzezinski M.A."/>
            <person name="Chaal B.K."/>
            <person name="Chiovitti A."/>
            <person name="Davis A.K."/>
            <person name="Demarest M.S."/>
            <person name="Detter J.C."/>
            <person name="Glavina T."/>
            <person name="Goodstein D."/>
            <person name="Hadi M.Z."/>
            <person name="Hellsten U."/>
            <person name="Hildebrand M."/>
            <person name="Jenkins B.D."/>
            <person name="Jurka J."/>
            <person name="Kapitonov V.V."/>
            <person name="Kroger N."/>
            <person name="Lau W.W."/>
            <person name="Lane T.W."/>
            <person name="Larimer F.W."/>
            <person name="Lippmeier J.C."/>
            <person name="Lucas S."/>
            <person name="Medina M."/>
            <person name="Montsant A."/>
            <person name="Obornik M."/>
            <person name="Parker M.S."/>
            <person name="Palenik B."/>
            <person name="Pazour G.J."/>
            <person name="Richardson P.M."/>
            <person name="Rynearson T.A."/>
            <person name="Saito M.A."/>
            <person name="Schwartz D.C."/>
            <person name="Thamatrakoln K."/>
            <person name="Valentin K."/>
            <person name="Vardi A."/>
            <person name="Wilkerson F.P."/>
            <person name="Rokhsar D.S."/>
        </authorList>
    </citation>
    <scope>NUCLEOTIDE SEQUENCE [LARGE SCALE GENOMIC DNA]</scope>
    <source>
        <strain evidence="2 3">CCMP1335</strain>
    </source>
</reference>
<dbReference type="KEGG" id="tps:THAPSDRAFT_25742"/>
<proteinExistence type="predicted"/>
<evidence type="ECO:0000313" key="2">
    <source>
        <dbReference type="EMBL" id="EED87660.1"/>
    </source>
</evidence>
<keyword evidence="3" id="KW-1185">Reference proteome</keyword>
<dbReference type="HOGENOM" id="CLU_592519_0_0_1"/>
<dbReference type="PaxDb" id="35128-Thaps25742"/>
<evidence type="ECO:0000256" key="1">
    <source>
        <dbReference type="SAM" id="MobiDB-lite"/>
    </source>
</evidence>
<accession>B8CFN2</accession>
<dbReference type="InParanoid" id="B8CFN2"/>
<organism evidence="2 3">
    <name type="scientific">Thalassiosira pseudonana</name>
    <name type="common">Marine diatom</name>
    <name type="synonym">Cyclotella nana</name>
    <dbReference type="NCBI Taxonomy" id="35128"/>
    <lineage>
        <taxon>Eukaryota</taxon>
        <taxon>Sar</taxon>
        <taxon>Stramenopiles</taxon>
        <taxon>Ochrophyta</taxon>
        <taxon>Bacillariophyta</taxon>
        <taxon>Coscinodiscophyceae</taxon>
        <taxon>Thalassiosirophycidae</taxon>
        <taxon>Thalassiosirales</taxon>
        <taxon>Thalassiosiraceae</taxon>
        <taxon>Thalassiosira</taxon>
    </lineage>
</organism>
<dbReference type="AlphaFoldDB" id="B8CFN2"/>
<feature type="compositionally biased region" description="Polar residues" evidence="1">
    <location>
        <begin position="72"/>
        <end position="96"/>
    </location>
</feature>
<gene>
    <name evidence="2" type="ORF">THAPSDRAFT_25742</name>
</gene>
<evidence type="ECO:0000313" key="3">
    <source>
        <dbReference type="Proteomes" id="UP000001449"/>
    </source>
</evidence>
<dbReference type="EMBL" id="CM000653">
    <property type="protein sequence ID" value="EED87660.1"/>
    <property type="molecule type" value="Genomic_DNA"/>
</dbReference>
<feature type="region of interest" description="Disordered" evidence="1">
    <location>
        <begin position="345"/>
        <end position="364"/>
    </location>
</feature>
<feature type="region of interest" description="Disordered" evidence="1">
    <location>
        <begin position="404"/>
        <end position="428"/>
    </location>
</feature>
<feature type="region of interest" description="Disordered" evidence="1">
    <location>
        <begin position="1"/>
        <end position="96"/>
    </location>
</feature>
<dbReference type="GeneID" id="7442849"/>
<sequence length="462" mass="50574">MAKPQPISPRKQSNKRSWSTTHNDIIRPFHNAAADKDVGEDDDTVINRDRDTFDAGLLTQQQQQQPPPHDTPQLSLSGNSNPSTEQTPSSLPPSTFAPSCLAALSRGGDDDTAAVDAYCKMMRKGMEAERRECVRESVELDETVERMEGEVRKVRRFMDLAGMKEENVDGEYDNGSNVRCGKRCIDEGDEGTIGGIPRRFLDLSHFPQLKVSSPGETKRDINAATTSGSYNNRDILSHTIIDDETDGVVGRSGSSMCVVFAPAPQKQSTKRIHLSHAPLPHVNGTFLQEGSYNNAPLFVRVGPARKFMGLDCNVVLRRELVIVASVVGTSSSAVIGGGSWTKKTSKLAKRTKRSDAKNPPPIATTKTKGDAYIWKIGLVPAHNITHPRLIGYYFANESDEFSKHVPEGDLSSSSSTVGGTKDGSAFEASEEYYEPPVDGWRVFQESPSVKGRASTLRISYEE</sequence>
<name>B8CFN2_THAPS</name>
<dbReference type="Proteomes" id="UP000001449">
    <property type="component" value="Chromosome 22"/>
</dbReference>